<keyword evidence="3" id="KW-1185">Reference proteome</keyword>
<evidence type="ECO:0000313" key="2">
    <source>
        <dbReference type="EMBL" id="PBC32985.1"/>
    </source>
</evidence>
<accession>A0A2A3EMK1</accession>
<dbReference type="AlphaFoldDB" id="A0A2A3EMK1"/>
<evidence type="ECO:0000256" key="1">
    <source>
        <dbReference type="SAM" id="MobiDB-lite"/>
    </source>
</evidence>
<protein>
    <submittedName>
        <fullName evidence="2">Uncharacterized protein</fullName>
    </submittedName>
</protein>
<proteinExistence type="predicted"/>
<dbReference type="Proteomes" id="UP000242457">
    <property type="component" value="Unassembled WGS sequence"/>
</dbReference>
<reference evidence="2 3" key="1">
    <citation type="submission" date="2014-07" db="EMBL/GenBank/DDBJ databases">
        <title>Genomic and transcriptomic analysis on Apis cerana provide comprehensive insights into honey bee biology.</title>
        <authorList>
            <person name="Diao Q."/>
            <person name="Sun L."/>
            <person name="Zheng H."/>
            <person name="Zheng H."/>
            <person name="Xu S."/>
            <person name="Wang S."/>
            <person name="Zeng Z."/>
            <person name="Hu F."/>
            <person name="Su S."/>
            <person name="Wu J."/>
        </authorList>
    </citation>
    <scope>NUCLEOTIDE SEQUENCE [LARGE SCALE GENOMIC DNA]</scope>
    <source>
        <tissue evidence="2">Pupae without intestine</tissue>
    </source>
</reference>
<feature type="region of interest" description="Disordered" evidence="1">
    <location>
        <begin position="33"/>
        <end position="68"/>
    </location>
</feature>
<name>A0A2A3EMK1_APICC</name>
<dbReference type="EMBL" id="KZ288209">
    <property type="protein sequence ID" value="PBC32985.1"/>
    <property type="molecule type" value="Genomic_DNA"/>
</dbReference>
<sequence length="268" mass="31091">MITNHLRQDEVFNSDIFISQHLRSSNVSLRKETWSMRKPVKTARNHGSSSRSDAKRNGSPLATNLTTDPIGDEHVNIVRREEHYTEINLWVSGYAERYNFFPSKRSCTRREICSRRGEGNQKLFFDNGDQPSGLGGYVVASSVDTHARTLYAQEGRYPPSRPKLQMSHVDAEIGALLRILLISRELAHIFNFYLAQDQEEYLTTCNNLFLITLKIKSRLKINNNRNVRNIYNNSSLGVKDKEWMSNCVNRRVNLRKHYKVNVIIKYRV</sequence>
<organism evidence="2 3">
    <name type="scientific">Apis cerana cerana</name>
    <name type="common">Oriental honeybee</name>
    <dbReference type="NCBI Taxonomy" id="94128"/>
    <lineage>
        <taxon>Eukaryota</taxon>
        <taxon>Metazoa</taxon>
        <taxon>Ecdysozoa</taxon>
        <taxon>Arthropoda</taxon>
        <taxon>Hexapoda</taxon>
        <taxon>Insecta</taxon>
        <taxon>Pterygota</taxon>
        <taxon>Neoptera</taxon>
        <taxon>Endopterygota</taxon>
        <taxon>Hymenoptera</taxon>
        <taxon>Apocrita</taxon>
        <taxon>Aculeata</taxon>
        <taxon>Apoidea</taxon>
        <taxon>Anthophila</taxon>
        <taxon>Apidae</taxon>
        <taxon>Apis</taxon>
    </lineage>
</organism>
<evidence type="ECO:0000313" key="3">
    <source>
        <dbReference type="Proteomes" id="UP000242457"/>
    </source>
</evidence>
<gene>
    <name evidence="2" type="ORF">APICC_04954</name>
</gene>